<dbReference type="Proteomes" id="UP000051802">
    <property type="component" value="Unassembled WGS sequence"/>
</dbReference>
<name>A0A0R0AXB7_9GAMM</name>
<dbReference type="RefSeq" id="WP_057645977.1">
    <property type="nucleotide sequence ID" value="NZ_LLXU01000063.1"/>
</dbReference>
<dbReference type="OrthoDB" id="9887396at2"/>
<keyword evidence="2" id="KW-1185">Reference proteome</keyword>
<sequence>MRSFALLMLAAAMTGCVTTRSPSQGVYTYPTSRPEAEVRACVAERFTPRYYGGVEAQGGWPKAPIGMKIESDGAGARVTTRGPLDPQLASCL</sequence>
<reference evidence="1 2" key="1">
    <citation type="submission" date="2015-10" db="EMBL/GenBank/DDBJ databases">
        <title>Genome sequencing and analysis of members of genus Stenotrophomonas.</title>
        <authorList>
            <person name="Patil P.P."/>
            <person name="Midha S."/>
            <person name="Patil P.B."/>
        </authorList>
    </citation>
    <scope>NUCLEOTIDE SEQUENCE [LARGE SCALE GENOMIC DNA]</scope>
    <source>
        <strain evidence="1 2">JCM 16536</strain>
    </source>
</reference>
<protein>
    <recommendedName>
        <fullName evidence="3">Lipoprotein</fullName>
    </recommendedName>
</protein>
<dbReference type="PROSITE" id="PS51257">
    <property type="entry name" value="PROKAR_LIPOPROTEIN"/>
    <property type="match status" value="1"/>
</dbReference>
<organism evidence="1 2">
    <name type="scientific">Stenotrophomonas panacihumi</name>
    <dbReference type="NCBI Taxonomy" id="676599"/>
    <lineage>
        <taxon>Bacteria</taxon>
        <taxon>Pseudomonadati</taxon>
        <taxon>Pseudomonadota</taxon>
        <taxon>Gammaproteobacteria</taxon>
        <taxon>Lysobacterales</taxon>
        <taxon>Lysobacteraceae</taxon>
        <taxon>Stenotrophomonas</taxon>
    </lineage>
</organism>
<evidence type="ECO:0008006" key="3">
    <source>
        <dbReference type="Google" id="ProtNLM"/>
    </source>
</evidence>
<dbReference type="EMBL" id="LLXU01000063">
    <property type="protein sequence ID" value="KRG45384.1"/>
    <property type="molecule type" value="Genomic_DNA"/>
</dbReference>
<accession>A0A0R0AXB7</accession>
<dbReference type="AlphaFoldDB" id="A0A0R0AXB7"/>
<comment type="caution">
    <text evidence="1">The sequence shown here is derived from an EMBL/GenBank/DDBJ whole genome shotgun (WGS) entry which is preliminary data.</text>
</comment>
<evidence type="ECO:0000313" key="2">
    <source>
        <dbReference type="Proteomes" id="UP000051802"/>
    </source>
</evidence>
<gene>
    <name evidence="1" type="ORF">ARC20_07625</name>
</gene>
<evidence type="ECO:0000313" key="1">
    <source>
        <dbReference type="EMBL" id="KRG45384.1"/>
    </source>
</evidence>
<proteinExistence type="predicted"/>